<protein>
    <submittedName>
        <fullName evidence="1">Uncharacterized protein</fullName>
    </submittedName>
</protein>
<dbReference type="Proteomes" id="UP001482620">
    <property type="component" value="Unassembled WGS sequence"/>
</dbReference>
<comment type="caution">
    <text evidence="1">The sequence shown here is derived from an EMBL/GenBank/DDBJ whole genome shotgun (WGS) entry which is preliminary data.</text>
</comment>
<reference evidence="1 2" key="1">
    <citation type="submission" date="2021-06" db="EMBL/GenBank/DDBJ databases">
        <authorList>
            <person name="Palmer J.M."/>
        </authorList>
    </citation>
    <scope>NUCLEOTIDE SEQUENCE [LARGE SCALE GENOMIC DNA]</scope>
    <source>
        <strain evidence="2">if_2019</strain>
        <tissue evidence="1">Muscle</tissue>
    </source>
</reference>
<accession>A0ABV0TU88</accession>
<keyword evidence="2" id="KW-1185">Reference proteome</keyword>
<gene>
    <name evidence="1" type="ORF">ILYODFUR_003464</name>
</gene>
<name>A0ABV0TU88_9TELE</name>
<organism evidence="1 2">
    <name type="scientific">Ilyodon furcidens</name>
    <name type="common">goldbreast splitfin</name>
    <dbReference type="NCBI Taxonomy" id="33524"/>
    <lineage>
        <taxon>Eukaryota</taxon>
        <taxon>Metazoa</taxon>
        <taxon>Chordata</taxon>
        <taxon>Craniata</taxon>
        <taxon>Vertebrata</taxon>
        <taxon>Euteleostomi</taxon>
        <taxon>Actinopterygii</taxon>
        <taxon>Neopterygii</taxon>
        <taxon>Teleostei</taxon>
        <taxon>Neoteleostei</taxon>
        <taxon>Acanthomorphata</taxon>
        <taxon>Ovalentaria</taxon>
        <taxon>Atherinomorphae</taxon>
        <taxon>Cyprinodontiformes</taxon>
        <taxon>Goodeidae</taxon>
        <taxon>Ilyodon</taxon>
    </lineage>
</organism>
<proteinExistence type="predicted"/>
<sequence length="124" mass="14516">MVTGSVAIRENTYSTSGKLRVEESKRSEKIKDSKRLRRRGFIKQRLVHLSFYAQFFLSLWPINVSCQTDMTLNLKIKKKTFKRPKHNNMQSLSISCSKTRRVYGTGFCKQKIKPNRAAENERKT</sequence>
<evidence type="ECO:0000313" key="1">
    <source>
        <dbReference type="EMBL" id="MEQ2235551.1"/>
    </source>
</evidence>
<dbReference type="EMBL" id="JAHRIQ010046520">
    <property type="protein sequence ID" value="MEQ2235551.1"/>
    <property type="molecule type" value="Genomic_DNA"/>
</dbReference>
<evidence type="ECO:0000313" key="2">
    <source>
        <dbReference type="Proteomes" id="UP001482620"/>
    </source>
</evidence>